<proteinExistence type="inferred from homology"/>
<keyword evidence="3" id="KW-0808">Transferase</keyword>
<evidence type="ECO:0000256" key="8">
    <source>
        <dbReference type="ARBA" id="ARBA00023195"/>
    </source>
</evidence>
<reference evidence="12 13" key="1">
    <citation type="submission" date="2019-01" db="EMBL/GenBank/DDBJ databases">
        <authorList>
            <person name="Adair T.L."/>
            <person name="Lucas L.G."/>
            <person name="Young A.M."/>
            <person name="Antrich S.C."/>
            <person name="Baird A.G."/>
            <person name="Dunn E.L."/>
            <person name="Fernandes B.I."/>
            <person name="Fraley E.G."/>
            <person name="Ghanem A.X."/>
            <person name="Gilbert M.G."/>
            <person name="Morris T.B."/>
            <person name="Nortch B.D."/>
            <person name="Overcash M.E."/>
            <person name="Pavleszek K.E."/>
            <person name="Pellegrini L.I.O."/>
            <person name="Pham L.T."/>
            <person name="Rule L.S."/>
            <person name="Schultz E.M."/>
            <person name="Smith J."/>
            <person name="Thong B.J."/>
            <person name="Turner H.A."/>
            <person name="Walker G."/>
            <person name="Whitaker Z.J."/>
            <person name="Wilsey R.N."/>
            <person name="Yanney R.L."/>
            <person name="Klyczek K."/>
            <person name="Garlena R.A."/>
            <person name="Russell D.A."/>
            <person name="Pope W.H."/>
            <person name="Jacobs-Sera D."/>
            <person name="Hatfull G.F."/>
        </authorList>
    </citation>
    <scope>NUCLEOTIDE SEQUENCE [LARGE SCALE GENOMIC DNA]</scope>
</reference>
<dbReference type="GO" id="GO:0075713">
    <property type="term" value="P:establishment of integrated proviral latency"/>
    <property type="evidence" value="ECO:0007669"/>
    <property type="project" value="UniProtKB-KW"/>
</dbReference>
<feature type="domain" description="Tyr recombinase" evidence="10">
    <location>
        <begin position="170"/>
        <end position="370"/>
    </location>
</feature>
<dbReference type="PANTHER" id="PTHR30349">
    <property type="entry name" value="PHAGE INTEGRASE-RELATED"/>
    <property type="match status" value="1"/>
</dbReference>
<dbReference type="InterPro" id="IPR011010">
    <property type="entry name" value="DNA_brk_join_enz"/>
</dbReference>
<protein>
    <recommendedName>
        <fullName evidence="2">Integrase</fullName>
    </recommendedName>
</protein>
<evidence type="ECO:0000256" key="2">
    <source>
        <dbReference type="ARBA" id="ARBA00016082"/>
    </source>
</evidence>
<keyword evidence="13" id="KW-1185">Reference proteome</keyword>
<dbReference type="InterPro" id="IPR010998">
    <property type="entry name" value="Integrase_recombinase_N"/>
</dbReference>
<name>A0A411CQE5_9CAUD</name>
<dbReference type="Gene3D" id="1.10.150.130">
    <property type="match status" value="1"/>
</dbReference>
<evidence type="ECO:0000256" key="9">
    <source>
        <dbReference type="PROSITE-ProRule" id="PRU01248"/>
    </source>
</evidence>
<evidence type="ECO:0000256" key="5">
    <source>
        <dbReference type="ARBA" id="ARBA00022908"/>
    </source>
</evidence>
<accession>A0A411CQE5</accession>
<keyword evidence="6 9" id="KW-0238">DNA-binding</keyword>
<dbReference type="PANTHER" id="PTHR30349:SF64">
    <property type="entry name" value="PROPHAGE INTEGRASE INTD-RELATED"/>
    <property type="match status" value="1"/>
</dbReference>
<keyword evidence="4" id="KW-0378">Hydrolase</keyword>
<dbReference type="GO" id="GO:0016787">
    <property type="term" value="F:hydrolase activity"/>
    <property type="evidence" value="ECO:0007669"/>
    <property type="project" value="UniProtKB-KW"/>
</dbReference>
<dbReference type="GO" id="GO:0016740">
    <property type="term" value="F:transferase activity"/>
    <property type="evidence" value="ECO:0007669"/>
    <property type="project" value="UniProtKB-KW"/>
</dbReference>
<dbReference type="Gene3D" id="1.10.443.10">
    <property type="entry name" value="Intergrase catalytic core"/>
    <property type="match status" value="1"/>
</dbReference>
<comment type="similarity">
    <text evidence="1">Belongs to the 'phage' integrase family.</text>
</comment>
<dbReference type="EMBL" id="MK411746">
    <property type="protein sequence ID" value="QAY16141.1"/>
    <property type="molecule type" value="Genomic_DNA"/>
</dbReference>
<dbReference type="InterPro" id="IPR004107">
    <property type="entry name" value="Integrase_SAM-like_N"/>
</dbReference>
<dbReference type="PROSITE" id="PS51898">
    <property type="entry name" value="TYR_RECOMBINASE"/>
    <property type="match status" value="1"/>
</dbReference>
<feature type="domain" description="Core-binding (CB)" evidence="11">
    <location>
        <begin position="66"/>
        <end position="147"/>
    </location>
</feature>
<dbReference type="InterPro" id="IPR044068">
    <property type="entry name" value="CB"/>
</dbReference>
<evidence type="ECO:0000256" key="6">
    <source>
        <dbReference type="ARBA" id="ARBA00023125"/>
    </source>
</evidence>
<dbReference type="InterPro" id="IPR013762">
    <property type="entry name" value="Integrase-like_cat_sf"/>
</dbReference>
<organism evidence="12 13">
    <name type="scientific">Arthrobacter phage Sonali</name>
    <dbReference type="NCBI Taxonomy" id="2510495"/>
    <lineage>
        <taxon>Viruses</taxon>
        <taxon>Duplodnaviria</taxon>
        <taxon>Heunggongvirae</taxon>
        <taxon>Uroviricota</taxon>
        <taxon>Caudoviricetes</taxon>
        <taxon>Sonalivirus</taxon>
        <taxon>Sonalivirus sonali</taxon>
    </lineage>
</organism>
<dbReference type="InterPro" id="IPR050090">
    <property type="entry name" value="Tyrosine_recombinase_XerCD"/>
</dbReference>
<dbReference type="GO" id="GO:0003677">
    <property type="term" value="F:DNA binding"/>
    <property type="evidence" value="ECO:0007669"/>
    <property type="project" value="UniProtKB-UniRule"/>
</dbReference>
<dbReference type="PROSITE" id="PS51900">
    <property type="entry name" value="CB"/>
    <property type="match status" value="1"/>
</dbReference>
<evidence type="ECO:0000259" key="10">
    <source>
        <dbReference type="PROSITE" id="PS51898"/>
    </source>
</evidence>
<keyword evidence="7" id="KW-0233">DNA recombination</keyword>
<dbReference type="SUPFAM" id="SSF56349">
    <property type="entry name" value="DNA breaking-rejoining enzymes"/>
    <property type="match status" value="1"/>
</dbReference>
<evidence type="ECO:0000256" key="4">
    <source>
        <dbReference type="ARBA" id="ARBA00022801"/>
    </source>
</evidence>
<keyword evidence="8" id="KW-1160">Virus entry into host cell</keyword>
<dbReference type="Pfam" id="PF00589">
    <property type="entry name" value="Phage_integrase"/>
    <property type="match status" value="1"/>
</dbReference>
<evidence type="ECO:0000256" key="3">
    <source>
        <dbReference type="ARBA" id="ARBA00022679"/>
    </source>
</evidence>
<keyword evidence="8" id="KW-1179">Viral genome integration</keyword>
<evidence type="ECO:0000256" key="1">
    <source>
        <dbReference type="ARBA" id="ARBA00008857"/>
    </source>
</evidence>
<dbReference type="KEGG" id="vg:55011120"/>
<dbReference type="GO" id="GO:0044826">
    <property type="term" value="P:viral genome integration into host DNA"/>
    <property type="evidence" value="ECO:0007669"/>
    <property type="project" value="UniProtKB-KW"/>
</dbReference>
<evidence type="ECO:0000256" key="7">
    <source>
        <dbReference type="ARBA" id="ARBA00023172"/>
    </source>
</evidence>
<gene>
    <name evidence="12" type="primary">29</name>
    <name evidence="12" type="ORF">SEA_SONALI_29</name>
</gene>
<evidence type="ECO:0000313" key="13">
    <source>
        <dbReference type="Proteomes" id="UP000289206"/>
    </source>
</evidence>
<dbReference type="CDD" id="cd01189">
    <property type="entry name" value="INT_ICEBs1_C_like"/>
    <property type="match status" value="1"/>
</dbReference>
<dbReference type="InterPro" id="IPR002104">
    <property type="entry name" value="Integrase_catalytic"/>
</dbReference>
<keyword evidence="5" id="KW-0229">DNA integration</keyword>
<dbReference type="RefSeq" id="YP_009819702.1">
    <property type="nucleotide sequence ID" value="NC_048152.1"/>
</dbReference>
<evidence type="ECO:0000259" key="11">
    <source>
        <dbReference type="PROSITE" id="PS51900"/>
    </source>
</evidence>
<evidence type="ECO:0000313" key="12">
    <source>
        <dbReference type="EMBL" id="QAY16141.1"/>
    </source>
</evidence>
<dbReference type="GeneID" id="55011120"/>
<dbReference type="GO" id="GO:0015074">
    <property type="term" value="P:DNA integration"/>
    <property type="evidence" value="ECO:0007669"/>
    <property type="project" value="UniProtKB-KW"/>
</dbReference>
<dbReference type="Proteomes" id="UP000289206">
    <property type="component" value="Segment"/>
</dbReference>
<dbReference type="GO" id="GO:0006310">
    <property type="term" value="P:DNA recombination"/>
    <property type="evidence" value="ECO:0007669"/>
    <property type="project" value="UniProtKB-KW"/>
</dbReference>
<dbReference type="Pfam" id="PF14659">
    <property type="entry name" value="Phage_int_SAM_3"/>
    <property type="match status" value="1"/>
</dbReference>
<sequence>MASMRKHVRKDGGTSYYVLWRDQGTQTSRGFDDESEALRFKAFLDANGNSLSLATKAARMAKGEGPTILEAVREHIAGLTGVEDRTKDDYSRDARLHINPTLGSIKVKQLTKRRVREWVNALEKDGASAKSIANWHGLLSAAMTTAVEDGVRADNPCRGVKLPERFRPDDRKTFLEVEQYHLLLRQFDDQWKPLIELLAGTGARWGEVTALNVDDVVLDAKVPYIAIDKAWKRRPGNRFEIARPKNRNSIRDVSISDGLANLLAPHVDGRDPGEQFILNASEGGPLLYSNFHTRVWVPAVAQAMTRSEENPKPLRYKPKIHTLRHSHASWLLNDGVDIYVVSRRLGHESITTTTGTYGHLSHRSEKQAADALNRALHSEFRRD</sequence>